<evidence type="ECO:0000313" key="9">
    <source>
        <dbReference type="Proteomes" id="UP000033647"/>
    </source>
</evidence>
<accession>A0A0F4GKY5</accession>
<dbReference type="Proteomes" id="UP000033647">
    <property type="component" value="Unassembled WGS sequence"/>
</dbReference>
<dbReference type="SUPFAM" id="SSF48264">
    <property type="entry name" value="Cytochrome P450"/>
    <property type="match status" value="1"/>
</dbReference>
<dbReference type="GO" id="GO:0016705">
    <property type="term" value="F:oxidoreductase activity, acting on paired donors, with incorporation or reduction of molecular oxygen"/>
    <property type="evidence" value="ECO:0007669"/>
    <property type="project" value="InterPro"/>
</dbReference>
<comment type="cofactor">
    <cofactor evidence="1 6">
        <name>heme</name>
        <dbReference type="ChEBI" id="CHEBI:30413"/>
    </cofactor>
</comment>
<dbReference type="InterPro" id="IPR036396">
    <property type="entry name" value="Cyt_P450_sf"/>
</dbReference>
<name>A0A0F4GKY5_9PEZI</name>
<keyword evidence="7" id="KW-0812">Transmembrane</keyword>
<dbReference type="InterPro" id="IPR002403">
    <property type="entry name" value="Cyt_P450_E_grp-IV"/>
</dbReference>
<protein>
    <submittedName>
        <fullName evidence="8">Cytochrome P450 like protein</fullName>
    </submittedName>
</protein>
<dbReference type="EMBL" id="LAFY01000459">
    <property type="protein sequence ID" value="KJX97742.1"/>
    <property type="molecule type" value="Genomic_DNA"/>
</dbReference>
<organism evidence="8 9">
    <name type="scientific">Zymoseptoria brevis</name>
    <dbReference type="NCBI Taxonomy" id="1047168"/>
    <lineage>
        <taxon>Eukaryota</taxon>
        <taxon>Fungi</taxon>
        <taxon>Dikarya</taxon>
        <taxon>Ascomycota</taxon>
        <taxon>Pezizomycotina</taxon>
        <taxon>Dothideomycetes</taxon>
        <taxon>Dothideomycetidae</taxon>
        <taxon>Mycosphaerellales</taxon>
        <taxon>Mycosphaerellaceae</taxon>
        <taxon>Zymoseptoria</taxon>
    </lineage>
</organism>
<keyword evidence="9" id="KW-1185">Reference proteome</keyword>
<evidence type="ECO:0000256" key="6">
    <source>
        <dbReference type="PIRSR" id="PIRSR602403-1"/>
    </source>
</evidence>
<proteinExistence type="inferred from homology"/>
<dbReference type="PANTHER" id="PTHR24304">
    <property type="entry name" value="CYTOCHROME P450 FAMILY 7"/>
    <property type="match status" value="1"/>
</dbReference>
<gene>
    <name evidence="8" type="ORF">TI39_contig467g00001</name>
</gene>
<feature type="binding site" description="axial binding residue" evidence="6">
    <location>
        <position position="488"/>
    </location>
    <ligand>
        <name>heme</name>
        <dbReference type="ChEBI" id="CHEBI:30413"/>
    </ligand>
    <ligandPart>
        <name>Fe</name>
        <dbReference type="ChEBI" id="CHEBI:18248"/>
    </ligandPart>
</feature>
<dbReference type="PRINTS" id="PR00465">
    <property type="entry name" value="EP450IV"/>
</dbReference>
<evidence type="ECO:0000256" key="4">
    <source>
        <dbReference type="ARBA" id="ARBA00022723"/>
    </source>
</evidence>
<evidence type="ECO:0000256" key="2">
    <source>
        <dbReference type="ARBA" id="ARBA00010617"/>
    </source>
</evidence>
<keyword evidence="7" id="KW-0472">Membrane</keyword>
<dbReference type="PANTHER" id="PTHR24304:SF2">
    <property type="entry name" value="24-HYDROXYCHOLESTEROL 7-ALPHA-HYDROXYLASE"/>
    <property type="match status" value="1"/>
</dbReference>
<keyword evidence="7" id="KW-1133">Transmembrane helix</keyword>
<keyword evidence="3 6" id="KW-0349">Heme</keyword>
<keyword evidence="4 6" id="KW-0479">Metal-binding</keyword>
<evidence type="ECO:0000256" key="7">
    <source>
        <dbReference type="SAM" id="Phobius"/>
    </source>
</evidence>
<comment type="similarity">
    <text evidence="2">Belongs to the cytochrome P450 family.</text>
</comment>
<dbReference type="InterPro" id="IPR001128">
    <property type="entry name" value="Cyt_P450"/>
</dbReference>
<keyword evidence="5 6" id="KW-0408">Iron</keyword>
<dbReference type="AlphaFoldDB" id="A0A0F4GKY5"/>
<dbReference type="OrthoDB" id="3366823at2759"/>
<dbReference type="Pfam" id="PF00067">
    <property type="entry name" value="p450"/>
    <property type="match status" value="1"/>
</dbReference>
<dbReference type="InterPro" id="IPR050529">
    <property type="entry name" value="CYP450_sterol_14alpha_dmase"/>
</dbReference>
<evidence type="ECO:0000313" key="8">
    <source>
        <dbReference type="EMBL" id="KJX97742.1"/>
    </source>
</evidence>
<comment type="caution">
    <text evidence="8">The sequence shown here is derived from an EMBL/GenBank/DDBJ whole genome shotgun (WGS) entry which is preliminary data.</text>
</comment>
<dbReference type="STRING" id="1047168.A0A0F4GKY5"/>
<dbReference type="GO" id="GO:0008395">
    <property type="term" value="F:steroid hydroxylase activity"/>
    <property type="evidence" value="ECO:0007669"/>
    <property type="project" value="TreeGrafter"/>
</dbReference>
<sequence>MLGNSPHILDLVGLHGIALGIIGACLTALFFTRVCTTIKYRQACTQSENESTIGLLPSPLIPYSIPWIGHSWRFLEKNANRWYHRQSLSPPNGVYSMVIGGRRTHIVTNRAATRYLFRHPYAQGLTRATFVKDLLIKCLLVSPQDTSVINTGEGRKQQEDVFHKYLARREAVTELTSTFSGKLLRSHEEISNQNPCVENIGLYAWLRRRLYSASLTAFFGEELVRMYPEVSDDIFGFDEDLCSFFFDFPRILNRAAWTRRRRILNKLMAWDTMIHEMNKGPPGDPLKSTAWDPVFGSRFNKARLLLYDSLGLSIESRAGMNLSIMFALASNVVPATGWMLFHILGGSDSESLLTSVRAEVDSATKSDQTLDIPVLLSASPLLSSVWTEVLRHYCDNMIMREVVESTAIPLEDHGSKWFKVDKGDMIISPCWVAHHESAYWQEGGIEQSPSVFVADRFVGNNLSDAKAKALAGTPNAKMYPFGGGKSICAGRIFAKEEALVAVAQTLSKFDIVVHGFLDGQGKPTSSFPGLTPSLPGVVVYPPEGDLLVSMRKRAPKL</sequence>
<feature type="transmembrane region" description="Helical" evidence="7">
    <location>
        <begin position="12"/>
        <end position="31"/>
    </location>
</feature>
<evidence type="ECO:0000256" key="1">
    <source>
        <dbReference type="ARBA" id="ARBA00001971"/>
    </source>
</evidence>
<evidence type="ECO:0000256" key="5">
    <source>
        <dbReference type="ARBA" id="ARBA00023004"/>
    </source>
</evidence>
<dbReference type="Gene3D" id="1.10.630.10">
    <property type="entry name" value="Cytochrome P450"/>
    <property type="match status" value="1"/>
</dbReference>
<evidence type="ECO:0000256" key="3">
    <source>
        <dbReference type="ARBA" id="ARBA00022617"/>
    </source>
</evidence>
<dbReference type="GO" id="GO:0005506">
    <property type="term" value="F:iron ion binding"/>
    <property type="evidence" value="ECO:0007669"/>
    <property type="project" value="InterPro"/>
</dbReference>
<feature type="transmembrane region" description="Helical" evidence="7">
    <location>
        <begin position="322"/>
        <end position="344"/>
    </location>
</feature>
<reference evidence="8 9" key="1">
    <citation type="submission" date="2015-03" db="EMBL/GenBank/DDBJ databases">
        <title>RNA-seq based gene annotation and comparative genomics of four Zymoseptoria species reveal species-specific pathogenicity related genes and transposable element activity.</title>
        <authorList>
            <person name="Grandaubert J."/>
            <person name="Bhattacharyya A."/>
            <person name="Stukenbrock E.H."/>
        </authorList>
    </citation>
    <scope>NUCLEOTIDE SEQUENCE [LARGE SCALE GENOMIC DNA]</scope>
    <source>
        <strain evidence="8 9">Zb18110</strain>
    </source>
</reference>
<dbReference type="GO" id="GO:0020037">
    <property type="term" value="F:heme binding"/>
    <property type="evidence" value="ECO:0007669"/>
    <property type="project" value="InterPro"/>
</dbReference>